<proteinExistence type="predicted"/>
<reference evidence="4 5" key="1">
    <citation type="submission" date="2019-03" db="EMBL/GenBank/DDBJ databases">
        <title>Genomic Encyclopedia of Archaeal and Bacterial Type Strains, Phase II (KMG-II): from individual species to whole genera.</title>
        <authorList>
            <person name="Goeker M."/>
        </authorList>
    </citation>
    <scope>NUCLEOTIDE SEQUENCE [LARGE SCALE GENOMIC DNA]</scope>
    <source>
        <strain evidence="4 5">DSM 24323</strain>
    </source>
</reference>
<dbReference type="InterPro" id="IPR036388">
    <property type="entry name" value="WH-like_DNA-bd_sf"/>
</dbReference>
<feature type="domain" description="Transcriptional repressor PaaX-like central Cas2-like" evidence="3">
    <location>
        <begin position="87"/>
        <end position="136"/>
    </location>
</feature>
<dbReference type="Pfam" id="PF08223">
    <property type="entry name" value="PaaX_C"/>
    <property type="match status" value="1"/>
</dbReference>
<dbReference type="Gene3D" id="3.30.70.2650">
    <property type="match status" value="1"/>
</dbReference>
<dbReference type="Gene3D" id="1.10.10.10">
    <property type="entry name" value="Winged helix-like DNA-binding domain superfamily/Winged helix DNA-binding domain"/>
    <property type="match status" value="1"/>
</dbReference>
<dbReference type="InterPro" id="IPR012906">
    <property type="entry name" value="PaaX-like_N"/>
</dbReference>
<dbReference type="PANTHER" id="PTHR30319:SF1">
    <property type="entry name" value="TRANSCRIPTIONAL REPRESSOR PAAX"/>
    <property type="match status" value="1"/>
</dbReference>
<dbReference type="Proteomes" id="UP000295371">
    <property type="component" value="Unassembled WGS sequence"/>
</dbReference>
<keyword evidence="5" id="KW-1185">Reference proteome</keyword>
<dbReference type="OrthoDB" id="2270427at2"/>
<dbReference type="PANTHER" id="PTHR30319">
    <property type="entry name" value="PHENYLACETIC ACID REGULATOR-RELATED TRANSCRIPTIONAL REPRESSOR"/>
    <property type="match status" value="1"/>
</dbReference>
<dbReference type="InterPro" id="IPR013225">
    <property type="entry name" value="PaaX_C"/>
</dbReference>
<dbReference type="Pfam" id="PF20803">
    <property type="entry name" value="PaaX_M"/>
    <property type="match status" value="1"/>
</dbReference>
<evidence type="ECO:0000313" key="4">
    <source>
        <dbReference type="EMBL" id="TDT33059.1"/>
    </source>
</evidence>
<evidence type="ECO:0000259" key="2">
    <source>
        <dbReference type="Pfam" id="PF08223"/>
    </source>
</evidence>
<dbReference type="Gene3D" id="1.20.58.1460">
    <property type="match status" value="1"/>
</dbReference>
<name>A0A4R7J9K8_9ACTN</name>
<dbReference type="EMBL" id="SOAW01000001">
    <property type="protein sequence ID" value="TDT33059.1"/>
    <property type="molecule type" value="Genomic_DNA"/>
</dbReference>
<gene>
    <name evidence="4" type="ORF">CLV29_0655</name>
</gene>
<sequence>MQDLLRPLSARSVVLSLLLGAHPDPLPPASFARVAERFGLSGVSIRVALTRAVAAGDVVRTEEGYLPAPSLLERHIELLATEQVGVWDHAWELVSVVTTGRPSAERSQLRTELRHARLAELREGFWLRPANLHRPVPARTELEHFRGRPASDPCVLVNRLWDLEAWQRQGSGLLERVRAEQEPMAQLTVAAALARHLGTDPMLPAELLPATWVGPRLREGYDDYTRALRGVLAVG</sequence>
<feature type="domain" description="Transcriptional repressor PaaX-like C-terminal" evidence="2">
    <location>
        <begin position="195"/>
        <end position="229"/>
    </location>
</feature>
<dbReference type="RefSeq" id="WP_133753628.1">
    <property type="nucleotide sequence ID" value="NZ_CP171129.1"/>
</dbReference>
<evidence type="ECO:0000313" key="5">
    <source>
        <dbReference type="Proteomes" id="UP000295371"/>
    </source>
</evidence>
<evidence type="ECO:0000259" key="3">
    <source>
        <dbReference type="Pfam" id="PF20803"/>
    </source>
</evidence>
<dbReference type="InterPro" id="IPR048846">
    <property type="entry name" value="PaaX-like_central"/>
</dbReference>
<evidence type="ECO:0000259" key="1">
    <source>
        <dbReference type="Pfam" id="PF07848"/>
    </source>
</evidence>
<organism evidence="4 5">
    <name type="scientific">Naumannella halotolerans</name>
    <dbReference type="NCBI Taxonomy" id="993414"/>
    <lineage>
        <taxon>Bacteria</taxon>
        <taxon>Bacillati</taxon>
        <taxon>Actinomycetota</taxon>
        <taxon>Actinomycetes</taxon>
        <taxon>Propionibacteriales</taxon>
        <taxon>Propionibacteriaceae</taxon>
        <taxon>Naumannella</taxon>
    </lineage>
</organism>
<dbReference type="GO" id="GO:0006351">
    <property type="term" value="P:DNA-templated transcription"/>
    <property type="evidence" value="ECO:0007669"/>
    <property type="project" value="TreeGrafter"/>
</dbReference>
<dbReference type="AlphaFoldDB" id="A0A4R7J9K8"/>
<protein>
    <submittedName>
        <fullName evidence="4">Phenylacetic acid degradation operon negative regulatory protein</fullName>
    </submittedName>
</protein>
<dbReference type="Pfam" id="PF07848">
    <property type="entry name" value="PaaX"/>
    <property type="match status" value="1"/>
</dbReference>
<comment type="caution">
    <text evidence="4">The sequence shown here is derived from an EMBL/GenBank/DDBJ whole genome shotgun (WGS) entry which is preliminary data.</text>
</comment>
<feature type="domain" description="Transcriptional repressor PaaX-like N-terminal" evidence="1">
    <location>
        <begin position="9"/>
        <end position="64"/>
    </location>
</feature>
<accession>A0A4R7J9K8</accession>